<evidence type="ECO:0000259" key="3">
    <source>
        <dbReference type="Pfam" id="PF01464"/>
    </source>
</evidence>
<dbReference type="Proteomes" id="UP000245926">
    <property type="component" value="Chromosome"/>
</dbReference>
<keyword evidence="5" id="KW-1185">Reference proteome</keyword>
<protein>
    <submittedName>
        <fullName evidence="4">Lytic transglycosylase</fullName>
    </submittedName>
</protein>
<dbReference type="InterPro" id="IPR008258">
    <property type="entry name" value="Transglycosylase_SLT_dom_1"/>
</dbReference>
<reference evidence="5" key="1">
    <citation type="submission" date="2018-05" db="EMBL/GenBank/DDBJ databases">
        <title>Complete Genome Sequence of Methylobacterium sp. 17SD2-17.</title>
        <authorList>
            <person name="Srinivasan S."/>
        </authorList>
    </citation>
    <scope>NUCLEOTIDE SEQUENCE [LARGE SCALE GENOMIC DNA]</scope>
    <source>
        <strain evidence="5">17SD2-17</strain>
    </source>
</reference>
<evidence type="ECO:0000313" key="4">
    <source>
        <dbReference type="EMBL" id="AWN44704.1"/>
    </source>
</evidence>
<dbReference type="EMBL" id="CP029550">
    <property type="protein sequence ID" value="AWN44704.1"/>
    <property type="molecule type" value="Genomic_DNA"/>
</dbReference>
<dbReference type="KEGG" id="mets:DK389_21140"/>
<sequence length="199" mass="20393">MSPPAQASRADPSGYKDVLAREARARGLPPAVADAVAFVESGFNAGAVGSVGELGLMQVRPATAVLLGHTGPAAALLDPATNVRFGVAYLARAWTLAGGDLCRALMKYRAGHGEERMTARSVAYCRRARDRLAATGSPLASAVLPAAVPSAAGSRSPTALAGQTGRQAVLAAAAARLWAEHAARVRAIEARTDRIMRGG</sequence>
<proteinExistence type="inferred from homology"/>
<dbReference type="Gene3D" id="1.10.530.10">
    <property type="match status" value="1"/>
</dbReference>
<dbReference type="PANTHER" id="PTHR37423:SF2">
    <property type="entry name" value="MEMBRANE-BOUND LYTIC MUREIN TRANSGLYCOSYLASE C"/>
    <property type="match status" value="1"/>
</dbReference>
<accession>A0A2U8WER6</accession>
<dbReference type="AlphaFoldDB" id="A0A2U8WER6"/>
<dbReference type="PANTHER" id="PTHR37423">
    <property type="entry name" value="SOLUBLE LYTIC MUREIN TRANSGLYCOSYLASE-RELATED"/>
    <property type="match status" value="1"/>
</dbReference>
<name>A0A2U8WER6_9HYPH</name>
<evidence type="ECO:0000256" key="2">
    <source>
        <dbReference type="ARBA" id="ARBA00009387"/>
    </source>
</evidence>
<dbReference type="OrthoDB" id="9788661at2"/>
<comment type="similarity">
    <text evidence="2">Belongs to the virb1 family.</text>
</comment>
<dbReference type="Pfam" id="PF01464">
    <property type="entry name" value="SLT"/>
    <property type="match status" value="1"/>
</dbReference>
<evidence type="ECO:0000256" key="1">
    <source>
        <dbReference type="ARBA" id="ARBA00007734"/>
    </source>
</evidence>
<organism evidence="4 5">
    <name type="scientific">Methylobacterium durans</name>
    <dbReference type="NCBI Taxonomy" id="2202825"/>
    <lineage>
        <taxon>Bacteria</taxon>
        <taxon>Pseudomonadati</taxon>
        <taxon>Pseudomonadota</taxon>
        <taxon>Alphaproteobacteria</taxon>
        <taxon>Hyphomicrobiales</taxon>
        <taxon>Methylobacteriaceae</taxon>
        <taxon>Methylobacterium</taxon>
    </lineage>
</organism>
<evidence type="ECO:0000313" key="5">
    <source>
        <dbReference type="Proteomes" id="UP000245926"/>
    </source>
</evidence>
<feature type="domain" description="Transglycosylase SLT" evidence="3">
    <location>
        <begin position="21"/>
        <end position="119"/>
    </location>
</feature>
<comment type="similarity">
    <text evidence="1">Belongs to the transglycosylase Slt family.</text>
</comment>
<gene>
    <name evidence="4" type="ORF">DK389_21140</name>
</gene>
<dbReference type="SUPFAM" id="SSF53955">
    <property type="entry name" value="Lysozyme-like"/>
    <property type="match status" value="1"/>
</dbReference>
<dbReference type="InterPro" id="IPR023346">
    <property type="entry name" value="Lysozyme-like_dom_sf"/>
</dbReference>